<name>A0A1H1QCU2_MUCMA</name>
<sequence length="163" mass="18396">MAKQQIITKQVETPNLKSSLDFTRTRADHFAVFVASILGSITFLIICIIIFVVWITYNLSASKPFDPFPFPVLEMTVSIFAIILSVSVLINQNRQGKIDKVSQQVEFEVNVRAEEEITKMLTMLHEIQQKLGIATHAGDKELEEMKSSTDVKEIHKNIDETGS</sequence>
<keyword evidence="2" id="KW-0472">Membrane</keyword>
<dbReference type="PANTHER" id="PTHR41386:SF1">
    <property type="entry name" value="MEMBRANE PROTEIN"/>
    <property type="match status" value="1"/>
</dbReference>
<reference evidence="3 4" key="1">
    <citation type="submission" date="2016-10" db="EMBL/GenBank/DDBJ databases">
        <authorList>
            <person name="de Groot N.N."/>
        </authorList>
    </citation>
    <scope>NUCLEOTIDE SEQUENCE [LARGE SCALE GENOMIC DNA]</scope>
    <source>
        <strain evidence="3 4">MP1X4</strain>
    </source>
</reference>
<dbReference type="STRING" id="652787.SAMN05216490_0745"/>
<dbReference type="InterPro" id="IPR010406">
    <property type="entry name" value="DUF1003"/>
</dbReference>
<dbReference type="Pfam" id="PF06210">
    <property type="entry name" value="DUF1003"/>
    <property type="match status" value="1"/>
</dbReference>
<dbReference type="Proteomes" id="UP000199679">
    <property type="component" value="Chromosome I"/>
</dbReference>
<evidence type="ECO:0000313" key="3">
    <source>
        <dbReference type="EMBL" id="SDS21266.1"/>
    </source>
</evidence>
<keyword evidence="2" id="KW-0812">Transmembrane</keyword>
<keyword evidence="2" id="KW-1133">Transmembrane helix</keyword>
<evidence type="ECO:0000313" key="4">
    <source>
        <dbReference type="Proteomes" id="UP000199679"/>
    </source>
</evidence>
<feature type="transmembrane region" description="Helical" evidence="2">
    <location>
        <begin position="30"/>
        <end position="56"/>
    </location>
</feature>
<feature type="region of interest" description="Disordered" evidence="1">
    <location>
        <begin position="144"/>
        <end position="163"/>
    </location>
</feature>
<evidence type="ECO:0000256" key="1">
    <source>
        <dbReference type="SAM" id="MobiDB-lite"/>
    </source>
</evidence>
<gene>
    <name evidence="3" type="ORF">SAMN05216490_0745</name>
</gene>
<keyword evidence="4" id="KW-1185">Reference proteome</keyword>
<dbReference type="OrthoDB" id="769547at2"/>
<protein>
    <submittedName>
        <fullName evidence="3">Uncharacterized membrane protein</fullName>
    </submittedName>
</protein>
<dbReference type="AlphaFoldDB" id="A0A1H1QCU2"/>
<accession>A0A1H1QCU2</accession>
<dbReference type="PANTHER" id="PTHR41386">
    <property type="entry name" value="INTEGRAL MEMBRANE PROTEIN-RELATED"/>
    <property type="match status" value="1"/>
</dbReference>
<evidence type="ECO:0000256" key="2">
    <source>
        <dbReference type="SAM" id="Phobius"/>
    </source>
</evidence>
<proteinExistence type="predicted"/>
<feature type="transmembrane region" description="Helical" evidence="2">
    <location>
        <begin position="68"/>
        <end position="90"/>
    </location>
</feature>
<dbReference type="RefSeq" id="WP_091369431.1">
    <property type="nucleotide sequence ID" value="NZ_LT629740.1"/>
</dbReference>
<dbReference type="EMBL" id="LT629740">
    <property type="protein sequence ID" value="SDS21266.1"/>
    <property type="molecule type" value="Genomic_DNA"/>
</dbReference>
<organism evidence="3 4">
    <name type="scientific">Mucilaginibacter mallensis</name>
    <dbReference type="NCBI Taxonomy" id="652787"/>
    <lineage>
        <taxon>Bacteria</taxon>
        <taxon>Pseudomonadati</taxon>
        <taxon>Bacteroidota</taxon>
        <taxon>Sphingobacteriia</taxon>
        <taxon>Sphingobacteriales</taxon>
        <taxon>Sphingobacteriaceae</taxon>
        <taxon>Mucilaginibacter</taxon>
    </lineage>
</organism>